<keyword evidence="5" id="KW-0195">Cyclin</keyword>
<feature type="region of interest" description="Disordered" evidence="8">
    <location>
        <begin position="195"/>
        <end position="537"/>
    </location>
</feature>
<organism evidence="9">
    <name type="scientific">Cyprideis torosa</name>
    <dbReference type="NCBI Taxonomy" id="163714"/>
    <lineage>
        <taxon>Eukaryota</taxon>
        <taxon>Metazoa</taxon>
        <taxon>Ecdysozoa</taxon>
        <taxon>Arthropoda</taxon>
        <taxon>Crustacea</taxon>
        <taxon>Oligostraca</taxon>
        <taxon>Ostracoda</taxon>
        <taxon>Podocopa</taxon>
        <taxon>Podocopida</taxon>
        <taxon>Cytherocopina</taxon>
        <taxon>Cytheroidea</taxon>
        <taxon>Cytherideidae</taxon>
        <taxon>Cyprideis</taxon>
    </lineage>
</organism>
<feature type="compositionally biased region" description="Low complexity" evidence="8">
    <location>
        <begin position="647"/>
        <end position="658"/>
    </location>
</feature>
<feature type="region of interest" description="Disordered" evidence="8">
    <location>
        <begin position="561"/>
        <end position="913"/>
    </location>
</feature>
<feature type="compositionally biased region" description="Polar residues" evidence="8">
    <location>
        <begin position="391"/>
        <end position="404"/>
    </location>
</feature>
<dbReference type="Gene3D" id="1.10.472.10">
    <property type="entry name" value="Cyclin-like"/>
    <property type="match status" value="2"/>
</dbReference>
<dbReference type="GO" id="GO:0016538">
    <property type="term" value="F:cyclin-dependent protein serine/threonine kinase regulator activity"/>
    <property type="evidence" value="ECO:0007669"/>
    <property type="project" value="InterPro"/>
</dbReference>
<feature type="compositionally biased region" description="Low complexity" evidence="8">
    <location>
        <begin position="271"/>
        <end position="288"/>
    </location>
</feature>
<evidence type="ECO:0000313" key="9">
    <source>
        <dbReference type="EMBL" id="CAD7223640.1"/>
    </source>
</evidence>
<keyword evidence="7" id="KW-0539">Nucleus</keyword>
<feature type="compositionally biased region" description="Basic residues" evidence="8">
    <location>
        <begin position="825"/>
        <end position="846"/>
    </location>
</feature>
<dbReference type="CDD" id="cd20539">
    <property type="entry name" value="CYCLIN_CCNT_rpt2"/>
    <property type="match status" value="1"/>
</dbReference>
<feature type="compositionally biased region" description="Basic residues" evidence="8">
    <location>
        <begin position="307"/>
        <end position="325"/>
    </location>
</feature>
<dbReference type="EMBL" id="OB660233">
    <property type="protein sequence ID" value="CAD7223640.1"/>
    <property type="molecule type" value="Genomic_DNA"/>
</dbReference>
<evidence type="ECO:0000256" key="6">
    <source>
        <dbReference type="ARBA" id="ARBA00023163"/>
    </source>
</evidence>
<dbReference type="AlphaFoldDB" id="A0A7R8ZH96"/>
<feature type="compositionally biased region" description="Pro residues" evidence="8">
    <location>
        <begin position="618"/>
        <end position="641"/>
    </location>
</feature>
<dbReference type="OrthoDB" id="25002at2759"/>
<accession>A0A7R8ZH96</accession>
<dbReference type="SUPFAM" id="SSF47954">
    <property type="entry name" value="Cyclin-like"/>
    <property type="match status" value="2"/>
</dbReference>
<dbReference type="PANTHER" id="PTHR10026">
    <property type="entry name" value="CYCLIN"/>
    <property type="match status" value="1"/>
</dbReference>
<dbReference type="GO" id="GO:0006357">
    <property type="term" value="P:regulation of transcription by RNA polymerase II"/>
    <property type="evidence" value="ECO:0007669"/>
    <property type="project" value="InterPro"/>
</dbReference>
<gene>
    <name evidence="9" type="ORF">CTOB1V02_LOCUS1620</name>
</gene>
<reference evidence="9" key="1">
    <citation type="submission" date="2020-11" db="EMBL/GenBank/DDBJ databases">
        <authorList>
            <person name="Tran Van P."/>
        </authorList>
    </citation>
    <scope>NUCLEOTIDE SEQUENCE</scope>
</reference>
<feature type="compositionally biased region" description="Low complexity" evidence="8">
    <location>
        <begin position="212"/>
        <end position="229"/>
    </location>
</feature>
<sequence>MAAVDEEARKNRWYFSKEFLRDSPSRKCGIDEDKELSYRQQAAKFIQDMGQKLKVFMKYVQELLINENVLLMTLGFDVAVEHPHTNIVSLSGMIQAASKTLAHSSYLMATQSLHMSTLCLQYRPTLIACVCVAISAKWAGWEIPLSHEGKEWFYYIDKDVTLADIEAVSLEFLAILKKYPSKLQKKVHTQMVAEDNADGVGSRRSSHPPSTPGSSTSTPYAVTSTSSSGTHHHHGSSGSSAGWPDRKHHSSSSSSGQPAFPPKPGHPRPPGSSSSKPHHVSPSPSQKPSLPPGTEPGKPSSSSSRGAHPHAPHHKPHHPSHRVSSQHKDPSSRPPKAPSSSSGGSRPPPHPSGTPHKPPSSSHKPPSSSHKPPSHPPSAHSKPLPPSSASYPPTKQPPNLNGAASQAGAFLPPKLPDMPLFNIPRDMAAPASSSTSTTQPLPGQRHPSSSHHRSVPPAVPKPPPSSRSKRPPTSQHPENPSLFFPEGATPKPSSQVQGQPSSTQSSTSEPPETLPTPHKRKRAPSVSEKQQLEKMVPHVVVTKLDTLPPSSPEKRIYLAALAGKSDSPSDRSLSPSIVIGKRSAPPPFHQAPPSQQVPPFVPASSTKPPAPSRSLFSPPEPLHKPPTPFPPPPAASNPPPSKKIKTDPSSTSSRTSTTILDRINSGESSSDLSDLFGIPSTVVKQERVSPQAKQEKVPQMVARKSEPPPAPVSQPPAFVKSEPMSMPMFEDVVSEPPHRQPPKVPASSAPPVKIEPPSLPPAASEEVSPFFAPRQSGLEAASASELLNLSDDDDASEDSGGGNEPPLGGGATAGGGGDEGTTGKKEKKAKKKKKEKHKEKHKKKNKEKSEETERDKEKAKKHKKKKKKDHKRRHEDEETAERDLEEGEIAASSSSHSPVVPPPPIPKVKLKLGGEVKVVGSDRKKV</sequence>
<feature type="compositionally biased region" description="Low complexity" evidence="8">
    <location>
        <begin position="359"/>
        <end position="390"/>
    </location>
</feature>
<dbReference type="FunFam" id="1.10.472.10:FF:000004">
    <property type="entry name" value="Cyclin T2"/>
    <property type="match status" value="1"/>
</dbReference>
<evidence type="ECO:0000256" key="5">
    <source>
        <dbReference type="ARBA" id="ARBA00023127"/>
    </source>
</evidence>
<feature type="compositionally biased region" description="Low complexity" evidence="8">
    <location>
        <begin position="776"/>
        <end position="789"/>
    </location>
</feature>
<feature type="compositionally biased region" description="Basic residues" evidence="8">
    <location>
        <begin position="859"/>
        <end position="873"/>
    </location>
</feature>
<evidence type="ECO:0000256" key="2">
    <source>
        <dbReference type="ARBA" id="ARBA00008638"/>
    </source>
</evidence>
<feature type="compositionally biased region" description="Acidic residues" evidence="8">
    <location>
        <begin position="877"/>
        <end position="888"/>
    </location>
</feature>
<comment type="similarity">
    <text evidence="2">Belongs to the cyclin family. Cyclin C subfamily.</text>
</comment>
<proteinExistence type="inferred from homology"/>
<dbReference type="InterPro" id="IPR043198">
    <property type="entry name" value="Cyclin/Ssn8"/>
</dbReference>
<keyword evidence="6" id="KW-0804">Transcription</keyword>
<evidence type="ECO:0000256" key="4">
    <source>
        <dbReference type="ARBA" id="ARBA00023015"/>
    </source>
</evidence>
<feature type="compositionally biased region" description="Pro residues" evidence="8">
    <location>
        <begin position="346"/>
        <end position="358"/>
    </location>
</feature>
<keyword evidence="3" id="KW-0597">Phosphoprotein</keyword>
<name>A0A7R8ZH96_9CRUS</name>
<dbReference type="InterPro" id="IPR036915">
    <property type="entry name" value="Cyclin-like_sf"/>
</dbReference>
<protein>
    <submittedName>
        <fullName evidence="9">Uncharacterized protein</fullName>
    </submittedName>
</protein>
<feature type="compositionally biased region" description="Basic and acidic residues" evidence="8">
    <location>
        <begin position="847"/>
        <end position="858"/>
    </location>
</feature>
<feature type="compositionally biased region" description="Pro residues" evidence="8">
    <location>
        <begin position="584"/>
        <end position="601"/>
    </location>
</feature>
<keyword evidence="4" id="KW-0805">Transcription regulation</keyword>
<dbReference type="Pfam" id="PF21797">
    <property type="entry name" value="CycT2-like_C"/>
    <property type="match status" value="1"/>
</dbReference>
<feature type="compositionally biased region" description="Gly residues" evidence="8">
    <location>
        <begin position="799"/>
        <end position="820"/>
    </location>
</feature>
<evidence type="ECO:0000256" key="1">
    <source>
        <dbReference type="ARBA" id="ARBA00004123"/>
    </source>
</evidence>
<evidence type="ECO:0000256" key="8">
    <source>
        <dbReference type="SAM" id="MobiDB-lite"/>
    </source>
</evidence>
<feature type="compositionally biased region" description="Low complexity" evidence="8">
    <location>
        <begin position="490"/>
        <end position="511"/>
    </location>
</feature>
<dbReference type="GO" id="GO:0005634">
    <property type="term" value="C:nucleus"/>
    <property type="evidence" value="ECO:0007669"/>
    <property type="project" value="UniProtKB-SubCell"/>
</dbReference>
<evidence type="ECO:0000256" key="3">
    <source>
        <dbReference type="ARBA" id="ARBA00022553"/>
    </source>
</evidence>
<comment type="subcellular location">
    <subcellularLocation>
        <location evidence="1">Nucleus</location>
    </subcellularLocation>
</comment>
<feature type="compositionally biased region" description="Pro residues" evidence="8">
    <location>
        <begin position="259"/>
        <end position="270"/>
    </location>
</feature>
<evidence type="ECO:0000256" key="7">
    <source>
        <dbReference type="ARBA" id="ARBA00023242"/>
    </source>
</evidence>